<dbReference type="Pfam" id="PF04632">
    <property type="entry name" value="FUSC"/>
    <property type="match status" value="1"/>
</dbReference>
<evidence type="ECO:0000313" key="2">
    <source>
        <dbReference type="EMBL" id="WVT06113.1"/>
    </source>
</evidence>
<protein>
    <submittedName>
        <fullName evidence="2">FUSC family protein</fullName>
    </submittedName>
</protein>
<reference evidence="2" key="1">
    <citation type="submission" date="2023-08" db="EMBL/GenBank/DDBJ databases">
        <title>Complete genome sequence of Sinorhizobium chiapanecum ITTG S70 isolated from Acaciella angustissima nodules in Chiapas-Mexico.</title>
        <authorList>
            <person name="Rincon-Rosales R."/>
            <person name="Rogel M.A."/>
            <person name="Rincon-Medina C.I."/>
            <person name="Guerrero G."/>
            <person name="Manzano-Gomez L.A."/>
            <person name="Lopez-Lopez A."/>
            <person name="Rincon Molina F.A."/>
            <person name="Martinez-Romero E."/>
        </authorList>
    </citation>
    <scope>NUCLEOTIDE SEQUENCE</scope>
    <source>
        <strain evidence="2">ITTG S70</strain>
        <plasmid evidence="2">pSchITTGS70a</plasmid>
    </source>
</reference>
<keyword evidence="1" id="KW-0812">Transmembrane</keyword>
<keyword evidence="1" id="KW-0472">Membrane</keyword>
<sequence length="647" mass="69313">MLVATKSRQPSSFAKIPISSWSFAIRVWIATVLALLVSFWLQLEAPSTAALTVAILAEPTRGQALEKAGFRMLATIVGVIASIAITGLFSQTRDLILAAFAVWLGVCVFAAKLLDGNRAYAAVLSGYTVGLIATQQIDYPQNVFEVGMSRGAAITIGILATAAVNDLMFAPNHYPGFVVQLAALHRRVRAYARASLNCDPGSSPIFLQLLRDIVALRPAIASIALDSGSGSVRSAAGRSAVVALVAELQAARIMKVALFDVATRDQKTNIAYNRVDHSGFDERVRAPRADAQLCESGAETETSAWAIKELLRRKDEVRENLLALRSGRGPLRTWRAPLYLPYRTAAESGVRAAIWVAVASAFFVWTGWPATSVSLSFVVLIAALGATTPNPRGFTAMALIGAPIAAVLAGILEFVILDGVDAFPLLAIAMAPFLGGAALLMTSQNLLWSSLGRVNLPFITIFLAPSNPQTYNPQIFLFIFVFILAAAAILLAAQTLIPPVSDHQRRTRLVAAARAELERPRPLKRGSPEEAMFRDASRLEQFISAGGAEDSAALAEMLSCLDQSAMIRFCDAKLTQLADGPLASLAHEARNAIVTHNAEALRAVAGRMREKASSKSSIEADVSTSLLIASELIDRGSRIEHFREASR</sequence>
<dbReference type="Proteomes" id="UP001432360">
    <property type="component" value="Plasmid pSchITTGS70a"/>
</dbReference>
<evidence type="ECO:0000313" key="3">
    <source>
        <dbReference type="Proteomes" id="UP001432360"/>
    </source>
</evidence>
<feature type="transmembrane region" description="Helical" evidence="1">
    <location>
        <begin position="422"/>
        <end position="440"/>
    </location>
</feature>
<feature type="transmembrane region" description="Helical" evidence="1">
    <location>
        <begin position="70"/>
        <end position="89"/>
    </location>
</feature>
<feature type="transmembrane region" description="Helical" evidence="1">
    <location>
        <begin position="476"/>
        <end position="497"/>
    </location>
</feature>
<feature type="transmembrane region" description="Helical" evidence="1">
    <location>
        <begin position="20"/>
        <end position="41"/>
    </location>
</feature>
<feature type="transmembrane region" description="Helical" evidence="1">
    <location>
        <begin position="394"/>
        <end position="415"/>
    </location>
</feature>
<evidence type="ECO:0000256" key="1">
    <source>
        <dbReference type="SAM" id="Phobius"/>
    </source>
</evidence>
<keyword evidence="1" id="KW-1133">Transmembrane helix</keyword>
<geneLocation type="plasmid" evidence="2 3">
    <name>pSchITTGS70a</name>
</geneLocation>
<feature type="transmembrane region" description="Helical" evidence="1">
    <location>
        <begin position="95"/>
        <end position="114"/>
    </location>
</feature>
<keyword evidence="2" id="KW-0614">Plasmid</keyword>
<dbReference type="InterPro" id="IPR006726">
    <property type="entry name" value="PHBA_efflux_AaeB/fusaric-R"/>
</dbReference>
<name>A0ABZ2BH74_9HYPH</name>
<dbReference type="EMBL" id="CP133149">
    <property type="protein sequence ID" value="WVT06113.1"/>
    <property type="molecule type" value="Genomic_DNA"/>
</dbReference>
<feature type="transmembrane region" description="Helical" evidence="1">
    <location>
        <begin position="352"/>
        <end position="382"/>
    </location>
</feature>
<keyword evidence="3" id="KW-1185">Reference proteome</keyword>
<organism evidence="2 3">
    <name type="scientific">Sinorhizobium chiapasense</name>
    <dbReference type="NCBI Taxonomy" id="501572"/>
    <lineage>
        <taxon>Bacteria</taxon>
        <taxon>Pseudomonadati</taxon>
        <taxon>Pseudomonadota</taxon>
        <taxon>Alphaproteobacteria</taxon>
        <taxon>Hyphomicrobiales</taxon>
        <taxon>Rhizobiaceae</taxon>
        <taxon>Sinorhizobium/Ensifer group</taxon>
        <taxon>Sinorhizobium</taxon>
    </lineage>
</organism>
<accession>A0ABZ2BH74</accession>
<dbReference type="RefSeq" id="WP_331375179.1">
    <property type="nucleotide sequence ID" value="NZ_CP133149.1"/>
</dbReference>
<gene>
    <name evidence="2" type="ORF">RB548_20880</name>
</gene>
<proteinExistence type="predicted"/>